<name>A0A161MP24_EHRRU</name>
<dbReference type="Proteomes" id="UP000092731">
    <property type="component" value="Unassembled WGS sequence"/>
</dbReference>
<dbReference type="AlphaFoldDB" id="A0A161MP24"/>
<dbReference type="Proteomes" id="UP000092677">
    <property type="component" value="Unassembled WGS sequence"/>
</dbReference>
<evidence type="ECO:0000313" key="2">
    <source>
        <dbReference type="EMBL" id="GAT78304.1"/>
    </source>
</evidence>
<dbReference type="EMBL" id="BDDL01000052">
    <property type="protein sequence ID" value="GAT77213.1"/>
    <property type="molecule type" value="Genomic_DNA"/>
</dbReference>
<evidence type="ECO:0000313" key="3">
    <source>
        <dbReference type="Proteomes" id="UP000092677"/>
    </source>
</evidence>
<reference evidence="1" key="1">
    <citation type="journal article" date="2016" name="Genome Announc.">
        <title>Draft Genome Sequences of Three Strains of Ehrlichia ruminantium, a Tick-Borne Pathogen of Ruminants, Isolated from Zimbabwe, The Gambia, and Ghana.</title>
        <authorList>
            <person name="Nakao R."/>
            <person name="Jongejan F."/>
            <person name="Sugimoto C."/>
        </authorList>
    </citation>
    <scope>NUCLEOTIDE SEQUENCE</scope>
    <source>
        <strain evidence="1">Kerr Seringe</strain>
        <strain evidence="2">Pokoase 417</strain>
    </source>
</reference>
<sequence length="53" mass="6250">MILSLTNQQKQLLDYNFGNTKCNNTLNTNLVITQYKYKTKTGKQMTLINFIYQ</sequence>
<organism evidence="1 3">
    <name type="scientific">Ehrlichia ruminantium</name>
    <name type="common">heartwater rickettsia</name>
    <name type="synonym">Cowdria ruminantium</name>
    <dbReference type="NCBI Taxonomy" id="779"/>
    <lineage>
        <taxon>Bacteria</taxon>
        <taxon>Pseudomonadati</taxon>
        <taxon>Pseudomonadota</taxon>
        <taxon>Alphaproteobacteria</taxon>
        <taxon>Rickettsiales</taxon>
        <taxon>Anaplasmataceae</taxon>
        <taxon>Ehrlichia</taxon>
    </lineage>
</organism>
<reference evidence="3 4" key="2">
    <citation type="submission" date="2016-05" db="EMBL/GenBank/DDBJ databases">
        <title>Draft genome sequences of four strains of Ehrlichia ruminantium, a tick-borne pathogen of ruminants, isolated from Zimbabwe, The Gambia and Ghana.</title>
        <authorList>
            <person name="Nakao R."/>
            <person name="Jongejan F."/>
            <person name="Sugimoto C."/>
        </authorList>
    </citation>
    <scope>NUCLEOTIDE SEQUENCE [LARGE SCALE GENOMIC DNA]</scope>
    <source>
        <strain evidence="3">Kerr Seringe</strain>
        <strain evidence="4">Pokoase 417</strain>
    </source>
</reference>
<evidence type="ECO:0000313" key="4">
    <source>
        <dbReference type="Proteomes" id="UP000092731"/>
    </source>
</evidence>
<gene>
    <name evidence="1" type="ORF">EHRUM2_04270</name>
    <name evidence="2" type="ORF">EHRUM3_05210</name>
</gene>
<dbReference type="EMBL" id="BDDM01000171">
    <property type="protein sequence ID" value="GAT78304.1"/>
    <property type="molecule type" value="Genomic_DNA"/>
</dbReference>
<protein>
    <submittedName>
        <fullName evidence="1">Uncharacterized protein</fullName>
    </submittedName>
</protein>
<comment type="caution">
    <text evidence="1">The sequence shown here is derived from an EMBL/GenBank/DDBJ whole genome shotgun (WGS) entry which is preliminary data.</text>
</comment>
<accession>A0A161MP24</accession>
<evidence type="ECO:0000313" key="1">
    <source>
        <dbReference type="EMBL" id="GAT77213.1"/>
    </source>
</evidence>
<proteinExistence type="predicted"/>